<dbReference type="EMBL" id="KV748459">
    <property type="protein sequence ID" value="OCL15340.1"/>
    <property type="molecule type" value="Genomic_DNA"/>
</dbReference>
<gene>
    <name evidence="1" type="ORF">AOQ84DRAFT_43129</name>
</gene>
<evidence type="ECO:0000313" key="2">
    <source>
        <dbReference type="Proteomes" id="UP000250140"/>
    </source>
</evidence>
<organism evidence="1 2">
    <name type="scientific">Glonium stellatum</name>
    <dbReference type="NCBI Taxonomy" id="574774"/>
    <lineage>
        <taxon>Eukaryota</taxon>
        <taxon>Fungi</taxon>
        <taxon>Dikarya</taxon>
        <taxon>Ascomycota</taxon>
        <taxon>Pezizomycotina</taxon>
        <taxon>Dothideomycetes</taxon>
        <taxon>Pleosporomycetidae</taxon>
        <taxon>Gloniales</taxon>
        <taxon>Gloniaceae</taxon>
        <taxon>Glonium</taxon>
    </lineage>
</organism>
<sequence>MSISSRPPSFETLPAEVVVEVIANVEFTPSTFRDLHIVHKRLTEVLWNYQQSITKSITLSQFPNVLVDFPTATSRSYCWLSKCSRRYDVIEDITSILLSYDNTYRVSKHNASLVSAGFLLLYRLQDLPEYSSKVNLLKALPIDSLISIFLALFYCKSSARDYGVGMINKNYYHDIREIRSDIELVFTELGMVHGPQFLRDSLHGAARADSILLQAWHLKELGELPDDEGLSIAQGTLENLHEPYRRTISSHLREICAERMGCKQGDVLLRMLEMIEVPNHRLAWLCRTDRTKLVLGLPLDDKVRS</sequence>
<dbReference type="OrthoDB" id="5372859at2759"/>
<protein>
    <recommendedName>
        <fullName evidence="3">F-box domain-containing protein</fullName>
    </recommendedName>
</protein>
<evidence type="ECO:0000313" key="1">
    <source>
        <dbReference type="EMBL" id="OCL15340.1"/>
    </source>
</evidence>
<keyword evidence="2" id="KW-1185">Reference proteome</keyword>
<dbReference type="AlphaFoldDB" id="A0A8E2FDU0"/>
<reference evidence="1 2" key="1">
    <citation type="journal article" date="2016" name="Nat. Commun.">
        <title>Ectomycorrhizal ecology is imprinted in the genome of the dominant symbiotic fungus Cenococcum geophilum.</title>
        <authorList>
            <consortium name="DOE Joint Genome Institute"/>
            <person name="Peter M."/>
            <person name="Kohler A."/>
            <person name="Ohm R.A."/>
            <person name="Kuo A."/>
            <person name="Krutzmann J."/>
            <person name="Morin E."/>
            <person name="Arend M."/>
            <person name="Barry K.W."/>
            <person name="Binder M."/>
            <person name="Choi C."/>
            <person name="Clum A."/>
            <person name="Copeland A."/>
            <person name="Grisel N."/>
            <person name="Haridas S."/>
            <person name="Kipfer T."/>
            <person name="LaButti K."/>
            <person name="Lindquist E."/>
            <person name="Lipzen A."/>
            <person name="Maire R."/>
            <person name="Meier B."/>
            <person name="Mihaltcheva S."/>
            <person name="Molinier V."/>
            <person name="Murat C."/>
            <person name="Poggeler S."/>
            <person name="Quandt C.A."/>
            <person name="Sperisen C."/>
            <person name="Tritt A."/>
            <person name="Tisserant E."/>
            <person name="Crous P.W."/>
            <person name="Henrissat B."/>
            <person name="Nehls U."/>
            <person name="Egli S."/>
            <person name="Spatafora J.W."/>
            <person name="Grigoriev I.V."/>
            <person name="Martin F.M."/>
        </authorList>
    </citation>
    <scope>NUCLEOTIDE SEQUENCE [LARGE SCALE GENOMIC DNA]</scope>
    <source>
        <strain evidence="1 2">CBS 207.34</strain>
    </source>
</reference>
<accession>A0A8E2FDU0</accession>
<evidence type="ECO:0008006" key="3">
    <source>
        <dbReference type="Google" id="ProtNLM"/>
    </source>
</evidence>
<name>A0A8E2FDU0_9PEZI</name>
<dbReference type="Proteomes" id="UP000250140">
    <property type="component" value="Unassembled WGS sequence"/>
</dbReference>
<proteinExistence type="predicted"/>